<sequence length="114" mass="12803">MALAHYLRQPLLLETTVDSFVLRQLNQNGISRIDDQPEGSNIEKIEQHIDEEEREKPLKKPKLESSAKATSGSAEGDQPILNDSLSYPIVSALLLYGCPGCHLYHWCLRTTLDV</sequence>
<comment type="caution">
    <text evidence="2">The sequence shown here is derived from an EMBL/GenBank/DDBJ whole genome shotgun (WGS) entry which is preliminary data.</text>
</comment>
<gene>
    <name evidence="2" type="ORF">Sjap_005586</name>
</gene>
<accession>A0AAP0K5W0</accession>
<reference evidence="2 3" key="1">
    <citation type="submission" date="2024-01" db="EMBL/GenBank/DDBJ databases">
        <title>Genome assemblies of Stephania.</title>
        <authorList>
            <person name="Yang L."/>
        </authorList>
    </citation>
    <scope>NUCLEOTIDE SEQUENCE [LARGE SCALE GENOMIC DNA]</scope>
    <source>
        <strain evidence="2">QJT</strain>
        <tissue evidence="2">Leaf</tissue>
    </source>
</reference>
<evidence type="ECO:0000256" key="1">
    <source>
        <dbReference type="SAM" id="MobiDB-lite"/>
    </source>
</evidence>
<organism evidence="2 3">
    <name type="scientific">Stephania japonica</name>
    <dbReference type="NCBI Taxonomy" id="461633"/>
    <lineage>
        <taxon>Eukaryota</taxon>
        <taxon>Viridiplantae</taxon>
        <taxon>Streptophyta</taxon>
        <taxon>Embryophyta</taxon>
        <taxon>Tracheophyta</taxon>
        <taxon>Spermatophyta</taxon>
        <taxon>Magnoliopsida</taxon>
        <taxon>Ranunculales</taxon>
        <taxon>Menispermaceae</taxon>
        <taxon>Menispermoideae</taxon>
        <taxon>Cissampelideae</taxon>
        <taxon>Stephania</taxon>
    </lineage>
</organism>
<dbReference type="Proteomes" id="UP001417504">
    <property type="component" value="Unassembled WGS sequence"/>
</dbReference>
<name>A0AAP0K5W0_9MAGN</name>
<dbReference type="AlphaFoldDB" id="A0AAP0K5W0"/>
<feature type="compositionally biased region" description="Basic and acidic residues" evidence="1">
    <location>
        <begin position="54"/>
        <end position="65"/>
    </location>
</feature>
<evidence type="ECO:0000313" key="2">
    <source>
        <dbReference type="EMBL" id="KAK9145683.1"/>
    </source>
</evidence>
<dbReference type="EMBL" id="JBBNAE010000002">
    <property type="protein sequence ID" value="KAK9145683.1"/>
    <property type="molecule type" value="Genomic_DNA"/>
</dbReference>
<feature type="region of interest" description="Disordered" evidence="1">
    <location>
        <begin position="47"/>
        <end position="81"/>
    </location>
</feature>
<protein>
    <submittedName>
        <fullName evidence="2">Uncharacterized protein</fullName>
    </submittedName>
</protein>
<evidence type="ECO:0000313" key="3">
    <source>
        <dbReference type="Proteomes" id="UP001417504"/>
    </source>
</evidence>
<keyword evidence="3" id="KW-1185">Reference proteome</keyword>
<proteinExistence type="predicted"/>